<reference evidence="2 3" key="1">
    <citation type="submission" date="2015-04" db="EMBL/GenBank/DDBJ databases">
        <title>Complete genome sequence of Schizopora paradoxa KUC8140, a cosmopolitan wood degrader in East Asia.</title>
        <authorList>
            <consortium name="DOE Joint Genome Institute"/>
            <person name="Min B."/>
            <person name="Park H."/>
            <person name="Jang Y."/>
            <person name="Kim J.-J."/>
            <person name="Kim K.H."/>
            <person name="Pangilinan J."/>
            <person name="Lipzen A."/>
            <person name="Riley R."/>
            <person name="Grigoriev I.V."/>
            <person name="Spatafora J.W."/>
            <person name="Choi I.-G."/>
        </authorList>
    </citation>
    <scope>NUCLEOTIDE SEQUENCE [LARGE SCALE GENOMIC DNA]</scope>
    <source>
        <strain evidence="2 3">KUC8140</strain>
    </source>
</reference>
<feature type="region of interest" description="Disordered" evidence="1">
    <location>
        <begin position="125"/>
        <end position="146"/>
    </location>
</feature>
<feature type="compositionally biased region" description="Acidic residues" evidence="1">
    <location>
        <begin position="130"/>
        <end position="146"/>
    </location>
</feature>
<sequence>MAHMREFHQRKVPFEKPASPSSRETLFNVESVSVKLNLLHDMVGRGLMSKRGCQDEFGSFAIVKIGINQRESTYAKTSYTKTYPNLETFYYENKDASFYIANPDGSEFYIDCDGSEWYAPPRPEHVPVLNEEEGNETNMDVAEEEI</sequence>
<gene>
    <name evidence="2" type="ORF">SCHPADRAFT_1002748</name>
</gene>
<feature type="region of interest" description="Disordered" evidence="1">
    <location>
        <begin position="1"/>
        <end position="21"/>
    </location>
</feature>
<name>A0A0H2R2Z5_9AGAM</name>
<accession>A0A0H2R2Z5</accession>
<evidence type="ECO:0000256" key="1">
    <source>
        <dbReference type="SAM" id="MobiDB-lite"/>
    </source>
</evidence>
<dbReference type="AlphaFoldDB" id="A0A0H2R2Z5"/>
<dbReference type="InParanoid" id="A0A0H2R2Z5"/>
<evidence type="ECO:0000313" key="2">
    <source>
        <dbReference type="EMBL" id="KLO05717.1"/>
    </source>
</evidence>
<evidence type="ECO:0000313" key="3">
    <source>
        <dbReference type="Proteomes" id="UP000053477"/>
    </source>
</evidence>
<dbReference type="STRING" id="27342.A0A0H2R2Z5"/>
<dbReference type="EMBL" id="KQ086274">
    <property type="protein sequence ID" value="KLO05717.1"/>
    <property type="molecule type" value="Genomic_DNA"/>
</dbReference>
<dbReference type="Proteomes" id="UP000053477">
    <property type="component" value="Unassembled WGS sequence"/>
</dbReference>
<keyword evidence="3" id="KW-1185">Reference proteome</keyword>
<proteinExistence type="predicted"/>
<organism evidence="2 3">
    <name type="scientific">Schizopora paradoxa</name>
    <dbReference type="NCBI Taxonomy" id="27342"/>
    <lineage>
        <taxon>Eukaryota</taxon>
        <taxon>Fungi</taxon>
        <taxon>Dikarya</taxon>
        <taxon>Basidiomycota</taxon>
        <taxon>Agaricomycotina</taxon>
        <taxon>Agaricomycetes</taxon>
        <taxon>Hymenochaetales</taxon>
        <taxon>Schizoporaceae</taxon>
        <taxon>Schizopora</taxon>
    </lineage>
</organism>
<feature type="compositionally biased region" description="Basic and acidic residues" evidence="1">
    <location>
        <begin position="1"/>
        <end position="14"/>
    </location>
</feature>
<protein>
    <submittedName>
        <fullName evidence="2">Uncharacterized protein</fullName>
    </submittedName>
</protein>